<dbReference type="OrthoDB" id="1081439at2"/>
<evidence type="ECO:0008006" key="4">
    <source>
        <dbReference type="Google" id="ProtNLM"/>
    </source>
</evidence>
<gene>
    <name evidence="2" type="ORF">L21SP4_01921</name>
</gene>
<organism evidence="2 3">
    <name type="scientific">Kiritimatiella glycovorans</name>
    <dbReference type="NCBI Taxonomy" id="1307763"/>
    <lineage>
        <taxon>Bacteria</taxon>
        <taxon>Pseudomonadati</taxon>
        <taxon>Kiritimatiellota</taxon>
        <taxon>Kiritimatiellia</taxon>
        <taxon>Kiritimatiellales</taxon>
        <taxon>Kiritimatiellaceae</taxon>
        <taxon>Kiritimatiella</taxon>
    </lineage>
</organism>
<dbReference type="KEGG" id="vbl:L21SP4_01921"/>
<proteinExistence type="predicted"/>
<evidence type="ECO:0000256" key="1">
    <source>
        <dbReference type="SAM" id="SignalP"/>
    </source>
</evidence>
<keyword evidence="1" id="KW-0732">Signal</keyword>
<evidence type="ECO:0000313" key="3">
    <source>
        <dbReference type="Proteomes" id="UP000035268"/>
    </source>
</evidence>
<dbReference type="STRING" id="1307763.L21SP4_01921"/>
<dbReference type="Proteomes" id="UP000035268">
    <property type="component" value="Chromosome"/>
</dbReference>
<name>A0A0G3EFC8_9BACT</name>
<dbReference type="NCBIfam" id="TIGR02595">
    <property type="entry name" value="PEP_CTERM"/>
    <property type="match status" value="1"/>
</dbReference>
<feature type="chain" id="PRO_5005184198" description="PEP-CTERM protein-sorting domain-containing protein" evidence="1">
    <location>
        <begin position="23"/>
        <end position="307"/>
    </location>
</feature>
<feature type="signal peptide" evidence="1">
    <location>
        <begin position="1"/>
        <end position="22"/>
    </location>
</feature>
<sequence length="307" mass="32297" precursor="true">MKILRIMFVFVLTLALGATAWATDYTWDGTGDGTTFDDAGNWSPAGSAFTTNDHYTVDDGSAVSVTGTLDIQSFFLAGNDGSMTIEEGASVSINKSAETHIDSSSTLTIDGTLSTGAYRYDLRGNGGTLNIIVNGTLDSEPANNLMSTGCNMLIDVHGSMDFGVGPMGRVAGGGQRDHTISIFTNGVVTMQRDLQLQATNGHTASVRLIGGDLDMGTLSYLYGDLNLSDEDNGIIFQSAESSVFMDGDQTNTVQGWIDDGALSSTVGDLQVRYDAGSDLTTVIPEPATIGLLGAAMGGLMLLRRRIR</sequence>
<evidence type="ECO:0000313" key="2">
    <source>
        <dbReference type="EMBL" id="AKJ65156.1"/>
    </source>
</evidence>
<dbReference type="RefSeq" id="WP_160300780.1">
    <property type="nucleotide sequence ID" value="NZ_CP010904.1"/>
</dbReference>
<reference evidence="2 3" key="2">
    <citation type="journal article" date="2016" name="ISME J.">
        <title>Characterization of the first cultured representative of Verrucomicrobia subdivision 5 indicates the proposal of a novel phylum.</title>
        <authorList>
            <person name="Spring S."/>
            <person name="Bunk B."/>
            <person name="Sproer C."/>
            <person name="Schumann P."/>
            <person name="Rohde M."/>
            <person name="Tindall B.J."/>
            <person name="Klenk H.P."/>
        </authorList>
    </citation>
    <scope>NUCLEOTIDE SEQUENCE [LARGE SCALE GENOMIC DNA]</scope>
    <source>
        <strain evidence="2 3">L21-Fru-AB</strain>
    </source>
</reference>
<dbReference type="InterPro" id="IPR013424">
    <property type="entry name" value="Ice-binding_C"/>
</dbReference>
<keyword evidence="3" id="KW-1185">Reference proteome</keyword>
<dbReference type="EMBL" id="CP010904">
    <property type="protein sequence ID" value="AKJ65156.1"/>
    <property type="molecule type" value="Genomic_DNA"/>
</dbReference>
<dbReference type="AlphaFoldDB" id="A0A0G3EFC8"/>
<protein>
    <recommendedName>
        <fullName evidence="4">PEP-CTERM protein-sorting domain-containing protein</fullName>
    </recommendedName>
</protein>
<reference evidence="3" key="1">
    <citation type="submission" date="2015-02" db="EMBL/GenBank/DDBJ databases">
        <title>Description and complete genome sequence of the first cultured representative of the subdivision 5 of the Verrucomicrobia phylum.</title>
        <authorList>
            <person name="Spring S."/>
            <person name="Bunk B."/>
            <person name="Sproer C."/>
            <person name="Klenk H.-P."/>
        </authorList>
    </citation>
    <scope>NUCLEOTIDE SEQUENCE [LARGE SCALE GENOMIC DNA]</scope>
    <source>
        <strain evidence="3">L21-Fru-AB</strain>
    </source>
</reference>
<accession>A0A0G3EFC8</accession>